<dbReference type="InterPro" id="IPR035906">
    <property type="entry name" value="MetI-like_sf"/>
</dbReference>
<proteinExistence type="inferred from homology"/>
<evidence type="ECO:0000256" key="9">
    <source>
        <dbReference type="ARBA" id="ARBA00023136"/>
    </source>
</evidence>
<gene>
    <name evidence="12" type="ORF">ACFSX4_08915</name>
</gene>
<feature type="transmembrane region" description="Helical" evidence="10">
    <location>
        <begin position="260"/>
        <end position="283"/>
    </location>
</feature>
<reference evidence="13" key="1">
    <citation type="journal article" date="2019" name="Int. J. Syst. Evol. Microbiol.">
        <title>The Global Catalogue of Microorganisms (GCM) 10K type strain sequencing project: providing services to taxonomists for standard genome sequencing and annotation.</title>
        <authorList>
            <consortium name="The Broad Institute Genomics Platform"/>
            <consortium name="The Broad Institute Genome Sequencing Center for Infectious Disease"/>
            <person name="Wu L."/>
            <person name="Ma J."/>
        </authorList>
    </citation>
    <scope>NUCLEOTIDE SEQUENCE [LARGE SCALE GENOMIC DNA]</scope>
    <source>
        <strain evidence="13">KCTC 33575</strain>
    </source>
</reference>
<keyword evidence="3" id="KW-1003">Cell membrane</keyword>
<evidence type="ECO:0000259" key="11">
    <source>
        <dbReference type="PROSITE" id="PS50928"/>
    </source>
</evidence>
<feature type="transmembrane region" description="Helical" evidence="10">
    <location>
        <begin position="7"/>
        <end position="33"/>
    </location>
</feature>
<feature type="transmembrane region" description="Helical" evidence="10">
    <location>
        <begin position="467"/>
        <end position="488"/>
    </location>
</feature>
<keyword evidence="9 10" id="KW-0472">Membrane</keyword>
<feature type="transmembrane region" description="Helical" evidence="10">
    <location>
        <begin position="371"/>
        <end position="393"/>
    </location>
</feature>
<organism evidence="12 13">
    <name type="scientific">Corticicoccus populi</name>
    <dbReference type="NCBI Taxonomy" id="1812821"/>
    <lineage>
        <taxon>Bacteria</taxon>
        <taxon>Bacillati</taxon>
        <taxon>Bacillota</taxon>
        <taxon>Bacilli</taxon>
        <taxon>Bacillales</taxon>
        <taxon>Staphylococcaceae</taxon>
        <taxon>Corticicoccus</taxon>
    </lineage>
</organism>
<dbReference type="Proteomes" id="UP001597519">
    <property type="component" value="Unassembled WGS sequence"/>
</dbReference>
<comment type="subcellular location">
    <subcellularLocation>
        <location evidence="1">Cell inner membrane</location>
        <topology evidence="1">Multi-pass membrane protein</topology>
    </subcellularLocation>
    <subcellularLocation>
        <location evidence="10">Cell membrane</location>
        <topology evidence="10">Multi-pass membrane protein</topology>
    </subcellularLocation>
</comment>
<feature type="domain" description="ABC transmembrane type-1" evidence="11">
    <location>
        <begin position="367"/>
        <end position="554"/>
    </location>
</feature>
<evidence type="ECO:0000313" key="13">
    <source>
        <dbReference type="Proteomes" id="UP001597519"/>
    </source>
</evidence>
<dbReference type="PANTHER" id="PTHR43357:SF4">
    <property type="entry name" value="INNER MEMBRANE ABC TRANSPORTER PERMEASE PROTEIN YDCV"/>
    <property type="match status" value="1"/>
</dbReference>
<evidence type="ECO:0000256" key="2">
    <source>
        <dbReference type="ARBA" id="ARBA00022448"/>
    </source>
</evidence>
<evidence type="ECO:0000256" key="6">
    <source>
        <dbReference type="ARBA" id="ARBA00022692"/>
    </source>
</evidence>
<keyword evidence="7 10" id="KW-1133">Transmembrane helix</keyword>
<feature type="transmembrane region" description="Helical" evidence="10">
    <location>
        <begin position="494"/>
        <end position="513"/>
    </location>
</feature>
<comment type="similarity">
    <text evidence="10">Belongs to the binding-protein-dependent transport system permease family.</text>
</comment>
<evidence type="ECO:0000256" key="10">
    <source>
        <dbReference type="RuleBase" id="RU363032"/>
    </source>
</evidence>
<evidence type="ECO:0000256" key="3">
    <source>
        <dbReference type="ARBA" id="ARBA00022475"/>
    </source>
</evidence>
<evidence type="ECO:0000256" key="1">
    <source>
        <dbReference type="ARBA" id="ARBA00004429"/>
    </source>
</evidence>
<dbReference type="SUPFAM" id="SSF161098">
    <property type="entry name" value="MetI-like"/>
    <property type="match status" value="2"/>
</dbReference>
<evidence type="ECO:0000256" key="5">
    <source>
        <dbReference type="ARBA" id="ARBA00022596"/>
    </source>
</evidence>
<keyword evidence="8" id="KW-0921">Nickel transport</keyword>
<comment type="caution">
    <text evidence="12">The sequence shown here is derived from an EMBL/GenBank/DDBJ whole genome shotgun (WGS) entry which is preliminary data.</text>
</comment>
<sequence>MRDKINGLLIVKILIYVFFGLFLILPLLSVFLISFTGVPVNIIGSFISLETFRTSISIIAESSLENYSRMLSGGYFSSLRNSLLMSLLVMVLVTLMCIPLAYAIARTTMPFKKIISALCIIPLIVPTFISAYAFIIMFGRSGWVTQIYHMLGGEGMLLNPYSFTGIVIVQIFFFFPYALWPLVAAFKISDATLEESSQNMGAKNWFTFIFVTFPLAIPGMLSSALLIFTVSFSDFGTPIILAPSNLNLIVVEAYREISGFFNWGGAAILTVVMIIVAALFLWLQHLLVKGKNYGSISGKPKQPKLNDNKLANTVLFIFSLVVVLVPVLAIGTVFMQSIATTWGSDLLPAGYTLDNYRSVFTSSLGSIQNSIILALGALILSVIISTFISYFVVRQNSSKLDFMTSIPLVVPGIAYGVALIQTFNVAPLQLTGTAILLIIAYTIRRLPYMIRSTMGSMRAIKQDIEEAAINLGATPLTAAITIIAPLMLPGIAAGSVLVFITVIKETSISILLAPAQWAPMSLAIFQNIMRAEYYTAAAMSIILIAIVLLLQGVARMIGSKKLL</sequence>
<dbReference type="CDD" id="cd06261">
    <property type="entry name" value="TM_PBP2"/>
    <property type="match status" value="2"/>
</dbReference>
<protein>
    <submittedName>
        <fullName evidence="12">ABC transporter permease</fullName>
    </submittedName>
</protein>
<dbReference type="Gene3D" id="1.10.3720.10">
    <property type="entry name" value="MetI-like"/>
    <property type="match status" value="2"/>
</dbReference>
<feature type="transmembrane region" description="Helical" evidence="10">
    <location>
        <begin position="117"/>
        <end position="141"/>
    </location>
</feature>
<feature type="transmembrane region" description="Helical" evidence="10">
    <location>
        <begin position="533"/>
        <end position="554"/>
    </location>
</feature>
<feature type="transmembrane region" description="Helical" evidence="10">
    <location>
        <begin position="161"/>
        <end position="184"/>
    </location>
</feature>
<feature type="transmembrane region" description="Helical" evidence="10">
    <location>
        <begin position="426"/>
        <end position="446"/>
    </location>
</feature>
<keyword evidence="4" id="KW-0997">Cell inner membrane</keyword>
<evidence type="ECO:0000256" key="4">
    <source>
        <dbReference type="ARBA" id="ARBA00022519"/>
    </source>
</evidence>
<feature type="transmembrane region" description="Helical" evidence="10">
    <location>
        <begin position="83"/>
        <end position="105"/>
    </location>
</feature>
<feature type="transmembrane region" description="Helical" evidence="10">
    <location>
        <begin position="314"/>
        <end position="338"/>
    </location>
</feature>
<name>A0ABW5WUW8_9STAP</name>
<keyword evidence="8" id="KW-0406">Ion transport</keyword>
<feature type="transmembrane region" description="Helical" evidence="10">
    <location>
        <begin position="205"/>
        <end position="228"/>
    </location>
</feature>
<keyword evidence="6 10" id="KW-0812">Transmembrane</keyword>
<evidence type="ECO:0000256" key="7">
    <source>
        <dbReference type="ARBA" id="ARBA00022989"/>
    </source>
</evidence>
<dbReference type="PROSITE" id="PS50928">
    <property type="entry name" value="ABC_TM1"/>
    <property type="match status" value="2"/>
</dbReference>
<dbReference type="PANTHER" id="PTHR43357">
    <property type="entry name" value="INNER MEMBRANE ABC TRANSPORTER PERMEASE PROTEIN YDCV"/>
    <property type="match status" value="1"/>
</dbReference>
<accession>A0ABW5WUW8</accession>
<dbReference type="InterPro" id="IPR000515">
    <property type="entry name" value="MetI-like"/>
</dbReference>
<keyword evidence="5" id="KW-0533">Nickel</keyword>
<dbReference type="Pfam" id="PF00528">
    <property type="entry name" value="BPD_transp_1"/>
    <property type="match status" value="2"/>
</dbReference>
<keyword evidence="2 10" id="KW-0813">Transport</keyword>
<dbReference type="RefSeq" id="WP_377773750.1">
    <property type="nucleotide sequence ID" value="NZ_JBHUOQ010000003.1"/>
</dbReference>
<dbReference type="EMBL" id="JBHUOQ010000003">
    <property type="protein sequence ID" value="MFD2830581.1"/>
    <property type="molecule type" value="Genomic_DNA"/>
</dbReference>
<feature type="domain" description="ABC transmembrane type-1" evidence="11">
    <location>
        <begin position="79"/>
        <end position="284"/>
    </location>
</feature>
<evidence type="ECO:0000313" key="12">
    <source>
        <dbReference type="EMBL" id="MFD2830581.1"/>
    </source>
</evidence>
<evidence type="ECO:0000256" key="8">
    <source>
        <dbReference type="ARBA" id="ARBA00023112"/>
    </source>
</evidence>
<feature type="transmembrane region" description="Helical" evidence="10">
    <location>
        <begin position="400"/>
        <end position="420"/>
    </location>
</feature>
<keyword evidence="13" id="KW-1185">Reference proteome</keyword>